<dbReference type="Gene3D" id="1.10.10.10">
    <property type="entry name" value="Winged helix-like DNA-binding domain superfamily/Winged helix DNA-binding domain"/>
    <property type="match status" value="1"/>
</dbReference>
<dbReference type="InterPro" id="IPR036390">
    <property type="entry name" value="WH_DNA-bd_sf"/>
</dbReference>
<dbReference type="SUPFAM" id="SSF46785">
    <property type="entry name" value="Winged helix' DNA-binding domain"/>
    <property type="match status" value="1"/>
</dbReference>
<organism evidence="1 2">
    <name type="scientific">Halopenitus persicus</name>
    <dbReference type="NCBI Taxonomy" id="1048396"/>
    <lineage>
        <taxon>Archaea</taxon>
        <taxon>Methanobacteriati</taxon>
        <taxon>Methanobacteriota</taxon>
        <taxon>Stenosarchaea group</taxon>
        <taxon>Halobacteria</taxon>
        <taxon>Halobacteriales</taxon>
        <taxon>Haloferacaceae</taxon>
        <taxon>Halopenitus</taxon>
    </lineage>
</organism>
<proteinExistence type="predicted"/>
<dbReference type="Pfam" id="PF24033">
    <property type="entry name" value="DUF7342"/>
    <property type="match status" value="1"/>
</dbReference>
<accession>A0A1H3KM36</accession>
<dbReference type="Proteomes" id="UP000199079">
    <property type="component" value="Unassembled WGS sequence"/>
</dbReference>
<dbReference type="OrthoDB" id="240032at2157"/>
<name>A0A1H3KM36_9EURY</name>
<dbReference type="InterPro" id="IPR055766">
    <property type="entry name" value="DUF7342"/>
</dbReference>
<dbReference type="EMBL" id="FNPC01000006">
    <property type="protein sequence ID" value="SDY52778.1"/>
    <property type="molecule type" value="Genomic_DNA"/>
</dbReference>
<dbReference type="InterPro" id="IPR036388">
    <property type="entry name" value="WH-like_DNA-bd_sf"/>
</dbReference>
<dbReference type="AlphaFoldDB" id="A0A1H3KM36"/>
<reference evidence="2" key="1">
    <citation type="submission" date="2016-10" db="EMBL/GenBank/DDBJ databases">
        <authorList>
            <person name="Varghese N."/>
            <person name="Submissions S."/>
        </authorList>
    </citation>
    <scope>NUCLEOTIDE SEQUENCE [LARGE SCALE GENOMIC DNA]</scope>
    <source>
        <strain evidence="2">DC30,IBRC 10041,KCTC 4046</strain>
    </source>
</reference>
<gene>
    <name evidence="1" type="ORF">SAMN05216564_10660</name>
</gene>
<evidence type="ECO:0000313" key="1">
    <source>
        <dbReference type="EMBL" id="SDY52778.1"/>
    </source>
</evidence>
<sequence length="188" mass="21614">MEPSEDVVTNIRDSWDAENDAFGRIYEVILGISEFTRHDDIADLARCSPNTAKKHLKRLKQMGIVEFQNPGRSLMFRRNDTYLEWREVTQIAEKHSTQDLAERVRELEAKEAELKEEFGVEGPDTASIYEPNSDRPVHELMQEIGTWNSIQRDIRLYEAARQLQQNDSRLISAFVATDSDDGASPESQ</sequence>
<dbReference type="RefSeq" id="WP_092733119.1">
    <property type="nucleotide sequence ID" value="NZ_FNPC01000006.1"/>
</dbReference>
<keyword evidence="2" id="KW-1185">Reference proteome</keyword>
<evidence type="ECO:0000313" key="2">
    <source>
        <dbReference type="Proteomes" id="UP000199079"/>
    </source>
</evidence>
<protein>
    <submittedName>
        <fullName evidence="1">Uncharacterized protein</fullName>
    </submittedName>
</protein>